<proteinExistence type="predicted"/>
<dbReference type="EMBL" id="CP068393">
    <property type="protein sequence ID" value="QUC68049.1"/>
    <property type="molecule type" value="Genomic_DNA"/>
</dbReference>
<accession>A0AC61MY94</accession>
<reference evidence="1" key="1">
    <citation type="submission" date="2021-01" db="EMBL/GenBank/DDBJ databases">
        <title>Complete genome sequence of Clostridiales bacterium R-7.</title>
        <authorList>
            <person name="Mahoney-Kurpe S.C."/>
            <person name="Palevich N."/>
            <person name="Koike S."/>
            <person name="Moon C.D."/>
            <person name="Attwood G.T."/>
        </authorList>
    </citation>
    <scope>NUCLEOTIDE SEQUENCE</scope>
    <source>
        <strain evidence="1">R-7</strain>
    </source>
</reference>
<gene>
    <name evidence="1" type="ORF">JYE49_04950</name>
</gene>
<evidence type="ECO:0000313" key="1">
    <source>
        <dbReference type="EMBL" id="QUC68049.1"/>
    </source>
</evidence>
<organism evidence="1 2">
    <name type="scientific">Aristaeella hokkaidonensis</name>
    <dbReference type="NCBI Taxonomy" id="3046382"/>
    <lineage>
        <taxon>Bacteria</taxon>
        <taxon>Bacillati</taxon>
        <taxon>Bacillota</taxon>
        <taxon>Clostridia</taxon>
        <taxon>Eubacteriales</taxon>
        <taxon>Aristaeellaceae</taxon>
        <taxon>Aristaeella</taxon>
    </lineage>
</organism>
<dbReference type="Proteomes" id="UP000682782">
    <property type="component" value="Chromosome"/>
</dbReference>
<protein>
    <submittedName>
        <fullName evidence="1">Uncharacterized protein</fullName>
    </submittedName>
</protein>
<keyword evidence="2" id="KW-1185">Reference proteome</keyword>
<evidence type="ECO:0000313" key="2">
    <source>
        <dbReference type="Proteomes" id="UP000682782"/>
    </source>
</evidence>
<sequence>MEKKKKSPEFWRYAAFLVILFGIFTWLISGLVRLQLDQSDELLEKAQDTRTKTIALRGKRGNITTSDSVLMAADENIYNVTFQKDASANSKALYKSYTASILETIKIVEKNGGTIDVSFVIRRKPEPKEVEEKDEAGNIVKKIIDPNPDVAVGDWEFHFGSGVSESVLETRERQWRSNNYLTNTTKYGTPLQCIEALKKRYQLDGDVREIYNLDEDISEETMLKVMAIYSEMQMNIFNSQPIVIAKDVKYETVIEIETRAMMLPGMSIEIGTKRIYPRHTLACQIIGYTGAIPSRATWLNLQAKGYSYNDTIGRDGIEYSMEDWLTQNSSVRKGQRVVERDQMSRIVREFEELHIDPQDGNNVKLTLNAAYQAEAERCIRNNVNKVRDLQEKKLDTEKWKEDNKKDIHKRDWNKYPLALAEHGCLIVLDMQCRVLALANYPTYDLNALVAGGDEAMEILGDERNVLLNYGIHARGTPGSIFKMVTAMGALSEGKLAEGEMITDAGYFTKYNKDLSTAPKCWISKNARWQHANQTIQDGLEHSCNYFFYELSDRLQEELLYRYANLFGLTSRTGIDLPGEVRSVVGSQRTLYDPDRPVNEANQDTSLPIIVFNSIKKHLRNCGGFRDIYYDDERLSVCAKKLMDMAVRTNESDWLDSMRTILMEELNMSKEMVYLQSVIGDTYNYMNDIKWGGGQTILTGIGQSVTVLTPIAVARYVATVANGGKLYNVSLIDNITSPDGEILSQREPSLINTIPNADKYMHLIHEGMQGVADESGTAGKYFRNWPYQKQIAAKTGTAQVTSIDLENNSWFVCFVPYENPEIAIACFIPNGYSGSESCHAPKEFIEWYMNQKDLREVEITLPYGNMLAP</sequence>
<name>A0AC61MY94_9FIRM</name>